<dbReference type="NCBIfam" id="TIGR01462">
    <property type="entry name" value="greA"/>
    <property type="match status" value="1"/>
</dbReference>
<gene>
    <name evidence="8" type="primary">greA</name>
    <name evidence="12" type="ORF">A3A70_00375</name>
</gene>
<dbReference type="HAMAP" id="MF_00105">
    <property type="entry name" value="GreA_GreB"/>
    <property type="match status" value="1"/>
</dbReference>
<evidence type="ECO:0000256" key="4">
    <source>
        <dbReference type="ARBA" id="ARBA00023125"/>
    </source>
</evidence>
<dbReference type="GO" id="GO:0070063">
    <property type="term" value="F:RNA polymerase binding"/>
    <property type="evidence" value="ECO:0007669"/>
    <property type="project" value="InterPro"/>
</dbReference>
<dbReference type="Pfam" id="PF01272">
    <property type="entry name" value="GreA_GreB"/>
    <property type="match status" value="1"/>
</dbReference>
<dbReference type="STRING" id="1802627.A3A70_00375"/>
<evidence type="ECO:0000259" key="11">
    <source>
        <dbReference type="Pfam" id="PF03449"/>
    </source>
</evidence>
<proteinExistence type="inferred from homology"/>
<keyword evidence="3 8" id="KW-0805">Transcription regulation</keyword>
<evidence type="ECO:0000256" key="6">
    <source>
        <dbReference type="ARBA" id="ARBA00024916"/>
    </source>
</evidence>
<evidence type="ECO:0000259" key="10">
    <source>
        <dbReference type="Pfam" id="PF01272"/>
    </source>
</evidence>
<dbReference type="AlphaFoldDB" id="A0A1F4VMJ8"/>
<dbReference type="PANTHER" id="PTHR30437:SF4">
    <property type="entry name" value="TRANSCRIPTION ELONGATION FACTOR GREA"/>
    <property type="match status" value="1"/>
</dbReference>
<evidence type="ECO:0000256" key="8">
    <source>
        <dbReference type="HAMAP-Rule" id="MF_00105"/>
    </source>
</evidence>
<dbReference type="PANTHER" id="PTHR30437">
    <property type="entry name" value="TRANSCRIPTION ELONGATION FACTOR GREA"/>
    <property type="match status" value="1"/>
</dbReference>
<dbReference type="InterPro" id="IPR022691">
    <property type="entry name" value="Tscrpt_elong_fac_GreA/B_N"/>
</dbReference>
<dbReference type="SUPFAM" id="SSF46557">
    <property type="entry name" value="GreA transcript cleavage protein, N-terminal domain"/>
    <property type="match status" value="1"/>
</dbReference>
<keyword evidence="4 8" id="KW-0238">DNA-binding</keyword>
<dbReference type="PROSITE" id="PS00830">
    <property type="entry name" value="GREAB_2"/>
    <property type="match status" value="1"/>
</dbReference>
<keyword evidence="12" id="KW-0648">Protein biosynthesis</keyword>
<dbReference type="SUPFAM" id="SSF54534">
    <property type="entry name" value="FKBP-like"/>
    <property type="match status" value="1"/>
</dbReference>
<accession>A0A1F4VMJ8</accession>
<name>A0A1F4VMJ8_UNCKA</name>
<evidence type="ECO:0000256" key="7">
    <source>
        <dbReference type="ARBA" id="ARBA00030776"/>
    </source>
</evidence>
<keyword evidence="12" id="KW-0251">Elongation factor</keyword>
<dbReference type="InterPro" id="IPR036805">
    <property type="entry name" value="Tscrpt_elong_fac_GreA/B_N_sf"/>
</dbReference>
<evidence type="ECO:0000256" key="2">
    <source>
        <dbReference type="ARBA" id="ARBA00013729"/>
    </source>
</evidence>
<dbReference type="GO" id="GO:0003677">
    <property type="term" value="F:DNA binding"/>
    <property type="evidence" value="ECO:0007669"/>
    <property type="project" value="UniProtKB-UniRule"/>
</dbReference>
<evidence type="ECO:0000313" key="12">
    <source>
        <dbReference type="EMBL" id="OGC58457.1"/>
    </source>
</evidence>
<dbReference type="InterPro" id="IPR028624">
    <property type="entry name" value="Tscrpt_elong_fac_GreA/B"/>
</dbReference>
<dbReference type="InterPro" id="IPR006359">
    <property type="entry name" value="Tscrpt_elong_fac_GreA"/>
</dbReference>
<dbReference type="InterPro" id="IPR023459">
    <property type="entry name" value="Tscrpt_elong_fac_GreA/B_fam"/>
</dbReference>
<organism evidence="12 13">
    <name type="scientific">candidate division WWE3 bacterium RIFCSPLOWO2_01_FULL_42_11</name>
    <dbReference type="NCBI Taxonomy" id="1802627"/>
    <lineage>
        <taxon>Bacteria</taxon>
        <taxon>Katanobacteria</taxon>
    </lineage>
</organism>
<evidence type="ECO:0000313" key="13">
    <source>
        <dbReference type="Proteomes" id="UP000178964"/>
    </source>
</evidence>
<dbReference type="GO" id="GO:0032784">
    <property type="term" value="P:regulation of DNA-templated transcription elongation"/>
    <property type="evidence" value="ECO:0007669"/>
    <property type="project" value="UniProtKB-UniRule"/>
</dbReference>
<feature type="domain" description="Transcription elongation factor GreA/GreB N-terminal" evidence="11">
    <location>
        <begin position="6"/>
        <end position="76"/>
    </location>
</feature>
<comment type="caution">
    <text evidence="12">The sequence shown here is derived from an EMBL/GenBank/DDBJ whole genome shotgun (WGS) entry which is preliminary data.</text>
</comment>
<dbReference type="InterPro" id="IPR018151">
    <property type="entry name" value="TF_GreA/GreB_CS"/>
</dbReference>
<keyword evidence="5 8" id="KW-0804">Transcription</keyword>
<dbReference type="FunFam" id="1.10.287.180:FF:000001">
    <property type="entry name" value="Transcription elongation factor GreA"/>
    <property type="match status" value="1"/>
</dbReference>
<feature type="domain" description="Transcription elongation factor GreA/GreB C-terminal" evidence="10">
    <location>
        <begin position="83"/>
        <end position="154"/>
    </location>
</feature>
<sequence length="154" mass="16944">MVTTKILLTKEGFQNLKDEYKSLVDVKRTEIAEKIQSAREMGDLSENAAYHTAKEEQAFLEGRVSELEELFRNAEVVEKDNNKTSVGIGSKVKVCIDGGDETFWIVGAYEADPAVGKISHESPIGQALLGKKIGEEINVEAPIGTVKYKIVSIE</sequence>
<dbReference type="NCBIfam" id="NF001263">
    <property type="entry name" value="PRK00226.1-4"/>
    <property type="match status" value="1"/>
</dbReference>
<dbReference type="Pfam" id="PF03449">
    <property type="entry name" value="GreA_GreB_N"/>
    <property type="match status" value="1"/>
</dbReference>
<dbReference type="Gene3D" id="1.10.287.180">
    <property type="entry name" value="Transcription elongation factor, GreA/GreB, N-terminal domain"/>
    <property type="match status" value="1"/>
</dbReference>
<dbReference type="Proteomes" id="UP000178964">
    <property type="component" value="Unassembled WGS sequence"/>
</dbReference>
<dbReference type="GO" id="GO:0006354">
    <property type="term" value="P:DNA-templated transcription elongation"/>
    <property type="evidence" value="ECO:0007669"/>
    <property type="project" value="TreeGrafter"/>
</dbReference>
<protein>
    <recommendedName>
        <fullName evidence="2 8">Transcription elongation factor GreA</fullName>
    </recommendedName>
    <alternativeName>
        <fullName evidence="7 8">Transcript cleavage factor GreA</fullName>
    </alternativeName>
</protein>
<comment type="function">
    <text evidence="6 8 9">Necessary for efficient RNA polymerase transcription elongation past template-encoded arresting sites. The arresting sites in DNA have the property of trapping a certain fraction of elongating RNA polymerases that pass through, resulting in locked ternary complexes. Cleavage of the nascent transcript by cleavage factors such as GreA or GreB allows the resumption of elongation from the new 3'terminus. GreA releases sequences of 2 to 3 nucleotides.</text>
</comment>
<dbReference type="InterPro" id="IPR001437">
    <property type="entry name" value="Tscrpt_elong_fac_GreA/B_C"/>
</dbReference>
<dbReference type="Gene3D" id="3.10.50.30">
    <property type="entry name" value="Transcription elongation factor, GreA/GreB, C-terminal domain"/>
    <property type="match status" value="1"/>
</dbReference>
<evidence type="ECO:0000256" key="1">
    <source>
        <dbReference type="ARBA" id="ARBA00008213"/>
    </source>
</evidence>
<evidence type="ECO:0000256" key="5">
    <source>
        <dbReference type="ARBA" id="ARBA00023163"/>
    </source>
</evidence>
<dbReference type="GO" id="GO:0003746">
    <property type="term" value="F:translation elongation factor activity"/>
    <property type="evidence" value="ECO:0007669"/>
    <property type="project" value="UniProtKB-KW"/>
</dbReference>
<dbReference type="InterPro" id="IPR036953">
    <property type="entry name" value="GreA/GreB_C_sf"/>
</dbReference>
<dbReference type="EMBL" id="MEVK01000036">
    <property type="protein sequence ID" value="OGC58457.1"/>
    <property type="molecule type" value="Genomic_DNA"/>
</dbReference>
<reference evidence="12 13" key="1">
    <citation type="journal article" date="2016" name="Nat. Commun.">
        <title>Thousands of microbial genomes shed light on interconnected biogeochemical processes in an aquifer system.</title>
        <authorList>
            <person name="Anantharaman K."/>
            <person name="Brown C.T."/>
            <person name="Hug L.A."/>
            <person name="Sharon I."/>
            <person name="Castelle C.J."/>
            <person name="Probst A.J."/>
            <person name="Thomas B.C."/>
            <person name="Singh A."/>
            <person name="Wilkins M.J."/>
            <person name="Karaoz U."/>
            <person name="Brodie E.L."/>
            <person name="Williams K.H."/>
            <person name="Hubbard S.S."/>
            <person name="Banfield J.F."/>
        </authorList>
    </citation>
    <scope>NUCLEOTIDE SEQUENCE [LARGE SCALE GENOMIC DNA]</scope>
</reference>
<comment type="similarity">
    <text evidence="1 8 9">Belongs to the GreA/GreB family.</text>
</comment>
<evidence type="ECO:0000256" key="9">
    <source>
        <dbReference type="RuleBase" id="RU000556"/>
    </source>
</evidence>
<dbReference type="PIRSF" id="PIRSF006092">
    <property type="entry name" value="GreA_GreB"/>
    <property type="match status" value="1"/>
</dbReference>
<evidence type="ECO:0000256" key="3">
    <source>
        <dbReference type="ARBA" id="ARBA00023015"/>
    </source>
</evidence>